<keyword evidence="3" id="KW-1185">Reference proteome</keyword>
<name>A0A8E2F400_9PEZI</name>
<keyword evidence="1" id="KW-0812">Transmembrane</keyword>
<dbReference type="AlphaFoldDB" id="A0A8E2F400"/>
<evidence type="ECO:0000256" key="1">
    <source>
        <dbReference type="SAM" id="Phobius"/>
    </source>
</evidence>
<keyword evidence="1" id="KW-0472">Membrane</keyword>
<proteinExistence type="predicted"/>
<reference evidence="2 3" key="1">
    <citation type="journal article" date="2016" name="Nat. Commun.">
        <title>Ectomycorrhizal ecology is imprinted in the genome of the dominant symbiotic fungus Cenococcum geophilum.</title>
        <authorList>
            <consortium name="DOE Joint Genome Institute"/>
            <person name="Peter M."/>
            <person name="Kohler A."/>
            <person name="Ohm R.A."/>
            <person name="Kuo A."/>
            <person name="Krutzmann J."/>
            <person name="Morin E."/>
            <person name="Arend M."/>
            <person name="Barry K.W."/>
            <person name="Binder M."/>
            <person name="Choi C."/>
            <person name="Clum A."/>
            <person name="Copeland A."/>
            <person name="Grisel N."/>
            <person name="Haridas S."/>
            <person name="Kipfer T."/>
            <person name="LaButti K."/>
            <person name="Lindquist E."/>
            <person name="Lipzen A."/>
            <person name="Maire R."/>
            <person name="Meier B."/>
            <person name="Mihaltcheva S."/>
            <person name="Molinier V."/>
            <person name="Murat C."/>
            <person name="Poggeler S."/>
            <person name="Quandt C.A."/>
            <person name="Sperisen C."/>
            <person name="Tritt A."/>
            <person name="Tisserant E."/>
            <person name="Crous P.W."/>
            <person name="Henrissat B."/>
            <person name="Nehls U."/>
            <person name="Egli S."/>
            <person name="Spatafora J.W."/>
            <person name="Grigoriev I.V."/>
            <person name="Martin F.M."/>
        </authorList>
    </citation>
    <scope>NUCLEOTIDE SEQUENCE [LARGE SCALE GENOMIC DNA]</scope>
    <source>
        <strain evidence="2 3">CBS 207.34</strain>
    </source>
</reference>
<gene>
    <name evidence="2" type="ORF">AOQ84DRAFT_375403</name>
</gene>
<evidence type="ECO:0000313" key="3">
    <source>
        <dbReference type="Proteomes" id="UP000250140"/>
    </source>
</evidence>
<dbReference type="Gene3D" id="1.20.58.340">
    <property type="entry name" value="Magnesium transport protein CorA, transmembrane region"/>
    <property type="match status" value="1"/>
</dbReference>
<keyword evidence="1" id="KW-1133">Transmembrane helix</keyword>
<accession>A0A8E2F400</accession>
<protein>
    <submittedName>
        <fullName evidence="2">Uncharacterized protein</fullName>
    </submittedName>
</protein>
<organism evidence="2 3">
    <name type="scientific">Glonium stellatum</name>
    <dbReference type="NCBI Taxonomy" id="574774"/>
    <lineage>
        <taxon>Eukaryota</taxon>
        <taxon>Fungi</taxon>
        <taxon>Dikarya</taxon>
        <taxon>Ascomycota</taxon>
        <taxon>Pezizomycotina</taxon>
        <taxon>Dothideomycetes</taxon>
        <taxon>Pleosporomycetidae</taxon>
        <taxon>Gloniales</taxon>
        <taxon>Gloniaceae</taxon>
        <taxon>Glonium</taxon>
    </lineage>
</organism>
<dbReference type="EMBL" id="KV749340">
    <property type="protein sequence ID" value="OCL09900.1"/>
    <property type="molecule type" value="Genomic_DNA"/>
</dbReference>
<sequence>MQSLQAPASNRSTRPQSGSWPFSLSAYIPHLENGTVIKQDLDAFQSSMLSIHTAVRVISLDSHSIVMDRVFDEQRLESYLKSGQKGAKACEFFFINRYLVRTGITWPRDSNKLRLSASAFNLLSSHFEMSPTFIASLANIHQSTGRGLPRPSRIPKHDFGFWYLLPVRVQVQCSDTKRKHASRLPSSSQMNPLNYLHLSRHEVDIRGSQIAIYFQFNQDADKTSTIIFNFQDGRWRRVVEEPIFRLKETLKDGYKNFSTRDPFYTQAIFLTSVLRWWNNALNSFNDQLISYEETLLVERQQETESFSQLNSETNRTLHCMTAHLYRYGSELALLTDIVQDIKTYNTTFHDKLVNCGLRPDASSELVSRSLEQITTQLSSVTRFRDELQLKTNNVMALVSPNCQKFINHILELIAIKLVDNAQVTNDRLLVDNSKAMQAILKATQAEAEQSRVITTQSQQLTEEMKKILQATQQEAKMSRHVARQTQRLSEQMMKDSVAMKTIALLTAFFLPGTSFAAILAMPFFTSNHWMTNTNKFWLWATLTVPSTTLCFMFYIFWGRKESKRRTPVDEEEMIDMSGGAFENSS</sequence>
<dbReference type="OrthoDB" id="3561681at2759"/>
<evidence type="ECO:0000313" key="2">
    <source>
        <dbReference type="EMBL" id="OCL09900.1"/>
    </source>
</evidence>
<feature type="transmembrane region" description="Helical" evidence="1">
    <location>
        <begin position="536"/>
        <end position="557"/>
    </location>
</feature>
<dbReference type="Proteomes" id="UP000250140">
    <property type="component" value="Unassembled WGS sequence"/>
</dbReference>
<feature type="transmembrane region" description="Helical" evidence="1">
    <location>
        <begin position="502"/>
        <end position="524"/>
    </location>
</feature>